<dbReference type="EC" id="3.4.19.12" evidence="2"/>
<keyword evidence="2" id="KW-0378">Hydrolase</keyword>
<evidence type="ECO:0000256" key="1">
    <source>
        <dbReference type="ARBA" id="ARBA00006616"/>
    </source>
</evidence>
<keyword evidence="2" id="KW-0788">Thiol protease</keyword>
<dbReference type="GO" id="GO:0071108">
    <property type="term" value="P:protein K48-linked deubiquitination"/>
    <property type="evidence" value="ECO:0007669"/>
    <property type="project" value="TreeGrafter"/>
</dbReference>
<gene>
    <name evidence="5" type="ORF">XAT740_LOCUS1379</name>
</gene>
<comment type="catalytic activity">
    <reaction evidence="2">
        <text>Thiol-dependent hydrolysis of ester, thioester, amide, peptide and isopeptide bonds formed by the C-terminal Gly of ubiquitin (a 76-residue protein attached to proteins as an intracellular targeting signal).</text>
        <dbReference type="EC" id="3.4.19.12"/>
    </reaction>
</comment>
<keyword evidence="2" id="KW-0645">Protease</keyword>
<comment type="caution">
    <text evidence="5">The sequence shown here is derived from an EMBL/GenBank/DDBJ whole genome shotgun (WGS) entry which is preliminary data.</text>
</comment>
<dbReference type="EMBL" id="CAJNOR010000042">
    <property type="protein sequence ID" value="CAF0769591.1"/>
    <property type="molecule type" value="Genomic_DNA"/>
</dbReference>
<dbReference type="GO" id="GO:1990380">
    <property type="term" value="F:K48-linked deubiquitinase activity"/>
    <property type="evidence" value="ECO:0007669"/>
    <property type="project" value="UniProtKB-UniRule"/>
</dbReference>
<protein>
    <recommendedName>
        <fullName evidence="2">Ubiquitin carboxyl-terminal hydrolase</fullName>
        <ecNumber evidence="2">3.4.19.12</ecNumber>
    </recommendedName>
</protein>
<proteinExistence type="inferred from homology"/>
<sequence>MSNPEPSTAVNDLANSLTESVLITPSSNEEAKSASQPVQSNEDNKPSTSDNESPLTATATPQINSNESKEKDFHLIKWIEFNFERLPILLQNLNGPCPLLAIFNILLLRKRIVIKPNMDAITTERVITLLAEHILEHKQPNLSEEDQINYEHNVQDALAVLDKLKTGLDVNLKFDGVDKFEYTPECIIFDLLNIQLFHGWVIDPQDTELRTIVNSDAPSYNQLVEKMIRERTSEREELVRESLLIEQFLDENRSQLTHYGILQLNQTMRDNQLAVFFRNNHFSTIWKNQNQLLVLVSDQGYLDHRSIVFETLTDVDNDSLFTDGYGRIWRKPEPVDSSRDRDLALALHNEEERLYHQTQHQQQQQQQSHGNSAQLPRSPSKQSKKSKNKPRGPSNDDDDKGLCTIS</sequence>
<dbReference type="GO" id="GO:0140934">
    <property type="term" value="F:histone deubiquitinase activity"/>
    <property type="evidence" value="ECO:0007669"/>
    <property type="project" value="UniProtKB-UniRule"/>
</dbReference>
<organism evidence="5 6">
    <name type="scientific">Adineta ricciae</name>
    <name type="common">Rotifer</name>
    <dbReference type="NCBI Taxonomy" id="249248"/>
    <lineage>
        <taxon>Eukaryota</taxon>
        <taxon>Metazoa</taxon>
        <taxon>Spiralia</taxon>
        <taxon>Gnathifera</taxon>
        <taxon>Rotifera</taxon>
        <taxon>Eurotatoria</taxon>
        <taxon>Bdelloidea</taxon>
        <taxon>Adinetida</taxon>
        <taxon>Adinetidae</taxon>
        <taxon>Adineta</taxon>
    </lineage>
</organism>
<name>A0A813QNI3_ADIRI</name>
<comment type="similarity">
    <text evidence="1 2">Belongs to the MINDY deubiquitinase family. FAM63 subfamily.</text>
</comment>
<accession>A0A813QNI3</accession>
<evidence type="ECO:0000256" key="3">
    <source>
        <dbReference type="SAM" id="MobiDB-lite"/>
    </source>
</evidence>
<keyword evidence="6" id="KW-1185">Reference proteome</keyword>
<feature type="domain" description="MINDY deubiquitinase" evidence="4">
    <location>
        <begin position="74"/>
        <end position="324"/>
    </location>
</feature>
<dbReference type="GO" id="GO:0004843">
    <property type="term" value="F:cysteine-type deubiquitinase activity"/>
    <property type="evidence" value="ECO:0007669"/>
    <property type="project" value="UniProtKB-UniRule"/>
</dbReference>
<dbReference type="GO" id="GO:0016807">
    <property type="term" value="F:cysteine-type carboxypeptidase activity"/>
    <property type="evidence" value="ECO:0007669"/>
    <property type="project" value="TreeGrafter"/>
</dbReference>
<evidence type="ECO:0000259" key="4">
    <source>
        <dbReference type="Pfam" id="PF04424"/>
    </source>
</evidence>
<evidence type="ECO:0000313" key="6">
    <source>
        <dbReference type="Proteomes" id="UP000663828"/>
    </source>
</evidence>
<dbReference type="GO" id="GO:0071944">
    <property type="term" value="C:cell periphery"/>
    <property type="evidence" value="ECO:0007669"/>
    <property type="project" value="TreeGrafter"/>
</dbReference>
<evidence type="ECO:0000256" key="2">
    <source>
        <dbReference type="RuleBase" id="RU367139"/>
    </source>
</evidence>
<comment type="function">
    <text evidence="2">Hydrolase that can specifically remove 'Lys-48'-linked conjugated ubiquitin from proteins. Has exodeubiquitinase activity and has a preference for long polyubiquitin chains. May play a regulatory role at the level of protein turnover.</text>
</comment>
<keyword evidence="2" id="KW-0833">Ubl conjugation pathway</keyword>
<feature type="region of interest" description="Disordered" evidence="3">
    <location>
        <begin position="354"/>
        <end position="406"/>
    </location>
</feature>
<dbReference type="GO" id="GO:0036435">
    <property type="term" value="F:K48-linked polyubiquitin modification-dependent protein binding"/>
    <property type="evidence" value="ECO:0007669"/>
    <property type="project" value="UniProtKB-UniRule"/>
</dbReference>
<evidence type="ECO:0000313" key="5">
    <source>
        <dbReference type="EMBL" id="CAF0769591.1"/>
    </source>
</evidence>
<dbReference type="Pfam" id="PF04424">
    <property type="entry name" value="MINDY_DUB"/>
    <property type="match status" value="1"/>
</dbReference>
<dbReference type="Proteomes" id="UP000663828">
    <property type="component" value="Unassembled WGS sequence"/>
</dbReference>
<reference evidence="5" key="1">
    <citation type="submission" date="2021-02" db="EMBL/GenBank/DDBJ databases">
        <authorList>
            <person name="Nowell W R."/>
        </authorList>
    </citation>
    <scope>NUCLEOTIDE SEQUENCE</scope>
</reference>
<dbReference type="GO" id="GO:0005829">
    <property type="term" value="C:cytosol"/>
    <property type="evidence" value="ECO:0007669"/>
    <property type="project" value="TreeGrafter"/>
</dbReference>
<feature type="region of interest" description="Disordered" evidence="3">
    <location>
        <begin position="1"/>
        <end position="66"/>
    </location>
</feature>
<dbReference type="PANTHER" id="PTHR18063">
    <property type="entry name" value="NF-E2 INDUCIBLE PROTEIN"/>
    <property type="match status" value="1"/>
</dbReference>
<dbReference type="AlphaFoldDB" id="A0A813QNI3"/>
<feature type="compositionally biased region" description="Low complexity" evidence="3">
    <location>
        <begin position="356"/>
        <end position="367"/>
    </location>
</feature>
<dbReference type="PANTHER" id="PTHR18063:SF6">
    <property type="entry name" value="UBIQUITIN CARBOXYL-TERMINAL HYDROLASE"/>
    <property type="match status" value="1"/>
</dbReference>
<dbReference type="GO" id="GO:0006508">
    <property type="term" value="P:proteolysis"/>
    <property type="evidence" value="ECO:0007669"/>
    <property type="project" value="UniProtKB-KW"/>
</dbReference>
<dbReference type="InterPro" id="IPR007518">
    <property type="entry name" value="MINDY"/>
</dbReference>
<dbReference type="InterPro" id="IPR033979">
    <property type="entry name" value="MINDY_domain"/>
</dbReference>